<sequence length="107" mass="12166">MDWTPPYRLTEETPAYIAYSVNKCGAMKSVTITRVTTANHYRAQTGTYNYTKSEVMRDVLPEVAIASVEVRNAVQNVRLKSAQGHDIGVIDNDSDHVRKYQFIEKKI</sequence>
<evidence type="ECO:0000313" key="2">
    <source>
        <dbReference type="Proteomes" id="UP000887013"/>
    </source>
</evidence>
<evidence type="ECO:0000313" key="1">
    <source>
        <dbReference type="EMBL" id="GFT73032.1"/>
    </source>
</evidence>
<dbReference type="OrthoDB" id="69964at2759"/>
<protein>
    <submittedName>
        <fullName evidence="1">Uncharacterized protein</fullName>
    </submittedName>
</protein>
<accession>A0A8X6PIG1</accession>
<dbReference type="AlphaFoldDB" id="A0A8X6PIG1"/>
<reference evidence="1" key="1">
    <citation type="submission" date="2020-08" db="EMBL/GenBank/DDBJ databases">
        <title>Multicomponent nature underlies the extraordinary mechanical properties of spider dragline silk.</title>
        <authorList>
            <person name="Kono N."/>
            <person name="Nakamura H."/>
            <person name="Mori M."/>
            <person name="Yoshida Y."/>
            <person name="Ohtoshi R."/>
            <person name="Malay A.D."/>
            <person name="Moran D.A.P."/>
            <person name="Tomita M."/>
            <person name="Numata K."/>
            <person name="Arakawa K."/>
        </authorList>
    </citation>
    <scope>NUCLEOTIDE SEQUENCE</scope>
</reference>
<dbReference type="Proteomes" id="UP000887013">
    <property type="component" value="Unassembled WGS sequence"/>
</dbReference>
<comment type="caution">
    <text evidence="1">The sequence shown here is derived from an EMBL/GenBank/DDBJ whole genome shotgun (WGS) entry which is preliminary data.</text>
</comment>
<keyword evidence="2" id="KW-1185">Reference proteome</keyword>
<name>A0A8X6PIG1_NEPPI</name>
<dbReference type="EMBL" id="BMAW01116989">
    <property type="protein sequence ID" value="GFT73032.1"/>
    <property type="molecule type" value="Genomic_DNA"/>
</dbReference>
<organism evidence="1 2">
    <name type="scientific">Nephila pilipes</name>
    <name type="common">Giant wood spider</name>
    <name type="synonym">Nephila maculata</name>
    <dbReference type="NCBI Taxonomy" id="299642"/>
    <lineage>
        <taxon>Eukaryota</taxon>
        <taxon>Metazoa</taxon>
        <taxon>Ecdysozoa</taxon>
        <taxon>Arthropoda</taxon>
        <taxon>Chelicerata</taxon>
        <taxon>Arachnida</taxon>
        <taxon>Araneae</taxon>
        <taxon>Araneomorphae</taxon>
        <taxon>Entelegynae</taxon>
        <taxon>Araneoidea</taxon>
        <taxon>Nephilidae</taxon>
        <taxon>Nephila</taxon>
    </lineage>
</organism>
<gene>
    <name evidence="1" type="ORF">NPIL_364621</name>
</gene>
<proteinExistence type="predicted"/>